<evidence type="ECO:0000313" key="1">
    <source>
        <dbReference type="EMBL" id="KII71628.1"/>
    </source>
</evidence>
<gene>
    <name evidence="1" type="ORF">RF11_13484</name>
</gene>
<proteinExistence type="predicted"/>
<reference evidence="1 2" key="1">
    <citation type="journal article" date="2014" name="Genome Biol. Evol.">
        <title>The genome of the myxosporean Thelohanellus kitauei shows adaptations to nutrient acquisition within its fish host.</title>
        <authorList>
            <person name="Yang Y."/>
            <person name="Xiong J."/>
            <person name="Zhou Z."/>
            <person name="Huo F."/>
            <person name="Miao W."/>
            <person name="Ran C."/>
            <person name="Liu Y."/>
            <person name="Zhang J."/>
            <person name="Feng J."/>
            <person name="Wang M."/>
            <person name="Wang M."/>
            <person name="Wang L."/>
            <person name="Yao B."/>
        </authorList>
    </citation>
    <scope>NUCLEOTIDE SEQUENCE [LARGE SCALE GENOMIC DNA]</scope>
    <source>
        <strain evidence="1">Wuqing</strain>
    </source>
</reference>
<evidence type="ECO:0000313" key="2">
    <source>
        <dbReference type="Proteomes" id="UP000031668"/>
    </source>
</evidence>
<dbReference type="Proteomes" id="UP000031668">
    <property type="component" value="Unassembled WGS sequence"/>
</dbReference>
<accession>A0A0C2JQJ1</accession>
<dbReference type="AlphaFoldDB" id="A0A0C2JQJ1"/>
<protein>
    <submittedName>
        <fullName evidence="1">Uncharacterized protein</fullName>
    </submittedName>
</protein>
<organism evidence="1 2">
    <name type="scientific">Thelohanellus kitauei</name>
    <name type="common">Myxosporean</name>
    <dbReference type="NCBI Taxonomy" id="669202"/>
    <lineage>
        <taxon>Eukaryota</taxon>
        <taxon>Metazoa</taxon>
        <taxon>Cnidaria</taxon>
        <taxon>Myxozoa</taxon>
        <taxon>Myxosporea</taxon>
        <taxon>Bivalvulida</taxon>
        <taxon>Platysporina</taxon>
        <taxon>Myxobolidae</taxon>
        <taxon>Thelohanellus</taxon>
    </lineage>
</organism>
<sequence length="105" mass="11847">MLVIHVINAFVVGTYRLVPISNSIKVRNRKRGNGIISYSFVHPIIVGGISQLVSSSTPSRKKLTVSLETKFWECNRSYIQFLIPCCCTSIGRFFTCYNILDAKTE</sequence>
<comment type="caution">
    <text evidence="1">The sequence shown here is derived from an EMBL/GenBank/DDBJ whole genome shotgun (WGS) entry which is preliminary data.</text>
</comment>
<keyword evidence="2" id="KW-1185">Reference proteome</keyword>
<name>A0A0C2JQJ1_THEKT</name>
<dbReference type="EMBL" id="JWZT01001684">
    <property type="protein sequence ID" value="KII71628.1"/>
    <property type="molecule type" value="Genomic_DNA"/>
</dbReference>